<protein>
    <submittedName>
        <fullName evidence="9">Energy-coupling factor ABC transporter permease</fullName>
    </submittedName>
</protein>
<gene>
    <name evidence="9" type="ORF">PZE19_17935</name>
</gene>
<feature type="domain" description="PDGLE" evidence="8">
    <location>
        <begin position="225"/>
        <end position="316"/>
    </location>
</feature>
<dbReference type="Pfam" id="PF01891">
    <property type="entry name" value="CbiM"/>
    <property type="match status" value="1"/>
</dbReference>
<keyword evidence="6 7" id="KW-0472">Membrane</keyword>
<evidence type="ECO:0000256" key="4">
    <source>
        <dbReference type="ARBA" id="ARBA00022692"/>
    </source>
</evidence>
<dbReference type="RefSeq" id="WP_277862003.1">
    <property type="nucleotide sequence ID" value="NZ_JARRAG010000002.1"/>
</dbReference>
<keyword evidence="3" id="KW-1003">Cell membrane</keyword>
<feature type="transmembrane region" description="Helical" evidence="7">
    <location>
        <begin position="221"/>
        <end position="244"/>
    </location>
</feature>
<evidence type="ECO:0000256" key="3">
    <source>
        <dbReference type="ARBA" id="ARBA00022475"/>
    </source>
</evidence>
<evidence type="ECO:0000313" key="9">
    <source>
        <dbReference type="EMBL" id="MDG3005672.1"/>
    </source>
</evidence>
<dbReference type="Pfam" id="PF13190">
    <property type="entry name" value="PDGLE"/>
    <property type="match status" value="1"/>
</dbReference>
<comment type="caution">
    <text evidence="9">The sequence shown here is derived from an EMBL/GenBank/DDBJ whole genome shotgun (WGS) entry which is preliminary data.</text>
</comment>
<organism evidence="9 10">
    <name type="scientific">Paludisphaera mucosa</name>
    <dbReference type="NCBI Taxonomy" id="3030827"/>
    <lineage>
        <taxon>Bacteria</taxon>
        <taxon>Pseudomonadati</taxon>
        <taxon>Planctomycetota</taxon>
        <taxon>Planctomycetia</taxon>
        <taxon>Isosphaerales</taxon>
        <taxon>Isosphaeraceae</taxon>
        <taxon>Paludisphaera</taxon>
    </lineage>
</organism>
<dbReference type="EMBL" id="JARRAG010000002">
    <property type="protein sequence ID" value="MDG3005672.1"/>
    <property type="molecule type" value="Genomic_DNA"/>
</dbReference>
<dbReference type="InterPro" id="IPR025937">
    <property type="entry name" value="PDGLE_dom"/>
</dbReference>
<evidence type="ECO:0000259" key="8">
    <source>
        <dbReference type="Pfam" id="PF13190"/>
    </source>
</evidence>
<name>A0ABT6FDQ6_9BACT</name>
<keyword evidence="2" id="KW-0813">Transport</keyword>
<feature type="transmembrane region" description="Helical" evidence="7">
    <location>
        <begin position="72"/>
        <end position="99"/>
    </location>
</feature>
<keyword evidence="10" id="KW-1185">Reference proteome</keyword>
<evidence type="ECO:0000256" key="5">
    <source>
        <dbReference type="ARBA" id="ARBA00022989"/>
    </source>
</evidence>
<evidence type="ECO:0000256" key="7">
    <source>
        <dbReference type="SAM" id="Phobius"/>
    </source>
</evidence>
<proteinExistence type="predicted"/>
<keyword evidence="5 7" id="KW-1133">Transmembrane helix</keyword>
<feature type="transmembrane region" description="Helical" evidence="7">
    <location>
        <begin position="179"/>
        <end position="200"/>
    </location>
</feature>
<dbReference type="InterPro" id="IPR002751">
    <property type="entry name" value="CbiM/NikMN"/>
</dbReference>
<feature type="transmembrane region" description="Helical" evidence="7">
    <location>
        <begin position="295"/>
        <end position="317"/>
    </location>
</feature>
<evidence type="ECO:0000256" key="2">
    <source>
        <dbReference type="ARBA" id="ARBA00022448"/>
    </source>
</evidence>
<evidence type="ECO:0000256" key="6">
    <source>
        <dbReference type="ARBA" id="ARBA00023136"/>
    </source>
</evidence>
<keyword evidence="4 7" id="KW-0812">Transmembrane</keyword>
<dbReference type="PANTHER" id="PTHR34229">
    <property type="entry name" value="METAL TRANSPORT PROTEIN HI_1621-RELATED"/>
    <property type="match status" value="1"/>
</dbReference>
<comment type="subcellular location">
    <subcellularLocation>
        <location evidence="1">Cell membrane</location>
        <topology evidence="1">Multi-pass membrane protein</topology>
    </subcellularLocation>
</comment>
<feature type="transmembrane region" description="Helical" evidence="7">
    <location>
        <begin position="105"/>
        <end position="125"/>
    </location>
</feature>
<sequence>MHIPDVLIDPRASIATMAIGAAGLAYGLRRVEERHGERATSLMGMTAAFVFAAQMVNFPVGPGVSGHLLGGVLSAVILGPWAGAVVIAAVLIVQCLLFQDGGVTALGANFLNMGLIGSVGGYAVYAPIRRALGGRRGILIGSMIAAWFSVLLAAGAFSIELAAGAGREGFFRILSWMALVHAAIGVGEALITGLVVRFVLLTRPELIEDEAEAPAGRPTRWAATAVAGLGIALGVAVFASPFAWDAPDGLEFVGAKFGFLPDAEAPPIVQAPMPDYQAPLPTALTPFDQVKTATAAAGLVGTLVVFAFAWSMARVFASRDADAERMLVDAA</sequence>
<dbReference type="Gene3D" id="1.10.1760.20">
    <property type="match status" value="1"/>
</dbReference>
<feature type="transmembrane region" description="Helical" evidence="7">
    <location>
        <begin position="137"/>
        <end position="159"/>
    </location>
</feature>
<accession>A0ABT6FDQ6</accession>
<feature type="transmembrane region" description="Helical" evidence="7">
    <location>
        <begin position="41"/>
        <end position="60"/>
    </location>
</feature>
<dbReference type="PANTHER" id="PTHR34229:SF1">
    <property type="entry name" value="METAL TRANSPORT PROTEIN HI_1621-RELATED"/>
    <property type="match status" value="1"/>
</dbReference>
<reference evidence="9 10" key="1">
    <citation type="submission" date="2023-03" db="EMBL/GenBank/DDBJ databases">
        <title>Paludisphaera mucosa sp. nov. a novel planctomycete from northern fen.</title>
        <authorList>
            <person name="Ivanova A."/>
        </authorList>
    </citation>
    <scope>NUCLEOTIDE SEQUENCE [LARGE SCALE GENOMIC DNA]</scope>
    <source>
        <strain evidence="9 10">Pla2</strain>
    </source>
</reference>
<evidence type="ECO:0000256" key="1">
    <source>
        <dbReference type="ARBA" id="ARBA00004651"/>
    </source>
</evidence>
<dbReference type="Proteomes" id="UP001216907">
    <property type="component" value="Unassembled WGS sequence"/>
</dbReference>
<evidence type="ECO:0000313" key="10">
    <source>
        <dbReference type="Proteomes" id="UP001216907"/>
    </source>
</evidence>